<keyword evidence="5" id="KW-1185">Reference proteome</keyword>
<evidence type="ECO:0000313" key="4">
    <source>
        <dbReference type="EMBL" id="KAJ7783581.1"/>
    </source>
</evidence>
<keyword evidence="1" id="KW-0813">Transport</keyword>
<proteinExistence type="inferred from homology"/>
<dbReference type="GO" id="GO:0015031">
    <property type="term" value="P:protein transport"/>
    <property type="evidence" value="ECO:0007669"/>
    <property type="project" value="UniProtKB-KW"/>
</dbReference>
<keyword evidence="1" id="KW-0256">Endoplasmic reticulum</keyword>
<organism evidence="4 5">
    <name type="scientific">Mycena maculata</name>
    <dbReference type="NCBI Taxonomy" id="230809"/>
    <lineage>
        <taxon>Eukaryota</taxon>
        <taxon>Fungi</taxon>
        <taxon>Dikarya</taxon>
        <taxon>Basidiomycota</taxon>
        <taxon>Agaricomycotina</taxon>
        <taxon>Agaricomycetes</taxon>
        <taxon>Agaricomycetidae</taxon>
        <taxon>Agaricales</taxon>
        <taxon>Marasmiineae</taxon>
        <taxon>Mycenaceae</taxon>
        <taxon>Mycena</taxon>
    </lineage>
</organism>
<dbReference type="AlphaFoldDB" id="A0AAD7KFE6"/>
<keyword evidence="1" id="KW-0653">Protein transport</keyword>
<dbReference type="Pfam" id="PF07819">
    <property type="entry name" value="PGAP1"/>
    <property type="match status" value="1"/>
</dbReference>
<comment type="similarity">
    <text evidence="1">Belongs to the GPI inositol-deacylase family.</text>
</comment>
<name>A0AAD7KFE6_9AGAR</name>
<gene>
    <name evidence="4" type="ORF">DFH07DRAFT_948592</name>
</gene>
<feature type="region of interest" description="Disordered" evidence="2">
    <location>
        <begin position="79"/>
        <end position="107"/>
    </location>
</feature>
<dbReference type="SUPFAM" id="SSF53474">
    <property type="entry name" value="alpha/beta-Hydrolases"/>
    <property type="match status" value="1"/>
</dbReference>
<protein>
    <recommendedName>
        <fullName evidence="1">GPI inositol-deacylase</fullName>
        <ecNumber evidence="1">3.1.-.-</ecNumber>
    </recommendedName>
</protein>
<evidence type="ECO:0000313" key="5">
    <source>
        <dbReference type="Proteomes" id="UP001215280"/>
    </source>
</evidence>
<feature type="compositionally biased region" description="Polar residues" evidence="2">
    <location>
        <begin position="516"/>
        <end position="530"/>
    </location>
</feature>
<sequence>MQGARKAVARHTMSPSTSSQPILRWLGSWSPYKSTSPETSPPSSCPPSPSLASLNEALTEPLSFPPTAHLPESFTAARTLSRPPPFLDNLTRSTLPTASLSPPASPDEPLHHDLVLIHSPPEGSSLAALRSLSQRDHRRSRSLHTVAPLDVPAQPESAIARWWFQSENKPNVDALLDEADRADSVQQEQRILHNKYRSPKNPVVFCHGLLGFDSVTIGPAIAPMQVTHWRGIKEVLEANGTEVLITRVPATSSPIDRAKVLEEKISDVYPGRSVHLIGHSMGGLDCRYLTTHLTQRKFSVLSITTIATPHRGSSFADHFLATVGPARMPSVLSLLDLLPNGGGDGKAFECLTIEAMRRFNAETPDVPGVRYFSWGATYEPGLIDTWKWPHSVVLEHEGENDGLVSVASSKWGKYLGTLSGVSHLNLVGWINTAQYKWAEMMGRQITFRPATFYLGIADMLAGEVEGQPAVEQRQPEGTGTEAGRGVNVAEDARDVGEPAESARQAPQQPQDRPQTSERTSGEQTPTPRQR</sequence>
<feature type="domain" description="GPI inositol-deacylase PGAP1-like alpha/beta" evidence="3">
    <location>
        <begin position="265"/>
        <end position="317"/>
    </location>
</feature>
<feature type="compositionally biased region" description="Low complexity" evidence="2">
    <location>
        <begin position="93"/>
        <end position="102"/>
    </location>
</feature>
<evidence type="ECO:0000256" key="1">
    <source>
        <dbReference type="RuleBase" id="RU365011"/>
    </source>
</evidence>
<feature type="region of interest" description="Disordered" evidence="2">
    <location>
        <begin position="1"/>
        <end position="53"/>
    </location>
</feature>
<feature type="region of interest" description="Disordered" evidence="2">
    <location>
        <begin position="467"/>
        <end position="530"/>
    </location>
</feature>
<dbReference type="EC" id="3.1.-.-" evidence="1"/>
<evidence type="ECO:0000256" key="2">
    <source>
        <dbReference type="SAM" id="MobiDB-lite"/>
    </source>
</evidence>
<keyword evidence="1 4" id="KW-0378">Hydrolase</keyword>
<dbReference type="PANTHER" id="PTHR11440">
    <property type="entry name" value="LECITHIN-CHOLESTEROL ACYLTRANSFERASE-RELATED"/>
    <property type="match status" value="1"/>
</dbReference>
<dbReference type="InterPro" id="IPR012908">
    <property type="entry name" value="PGAP1-ab_dom-like"/>
</dbReference>
<comment type="caution">
    <text evidence="4">The sequence shown here is derived from an EMBL/GenBank/DDBJ whole genome shotgun (WGS) entry which is preliminary data.</text>
</comment>
<dbReference type="InterPro" id="IPR029058">
    <property type="entry name" value="AB_hydrolase_fold"/>
</dbReference>
<dbReference type="GO" id="GO:0016788">
    <property type="term" value="F:hydrolase activity, acting on ester bonds"/>
    <property type="evidence" value="ECO:0007669"/>
    <property type="project" value="InterPro"/>
</dbReference>
<evidence type="ECO:0000259" key="3">
    <source>
        <dbReference type="Pfam" id="PF07819"/>
    </source>
</evidence>
<comment type="subcellular location">
    <subcellularLocation>
        <location evidence="1">Endoplasmic reticulum membrane</location>
    </subcellularLocation>
</comment>
<dbReference type="GO" id="GO:0005789">
    <property type="term" value="C:endoplasmic reticulum membrane"/>
    <property type="evidence" value="ECO:0007669"/>
    <property type="project" value="UniProtKB-SubCell"/>
</dbReference>
<feature type="compositionally biased region" description="Low complexity" evidence="2">
    <location>
        <begin position="502"/>
        <end position="513"/>
    </location>
</feature>
<reference evidence="4" key="1">
    <citation type="submission" date="2023-03" db="EMBL/GenBank/DDBJ databases">
        <title>Massive genome expansion in bonnet fungi (Mycena s.s.) driven by repeated elements and novel gene families across ecological guilds.</title>
        <authorList>
            <consortium name="Lawrence Berkeley National Laboratory"/>
            <person name="Harder C.B."/>
            <person name="Miyauchi S."/>
            <person name="Viragh M."/>
            <person name="Kuo A."/>
            <person name="Thoen E."/>
            <person name="Andreopoulos B."/>
            <person name="Lu D."/>
            <person name="Skrede I."/>
            <person name="Drula E."/>
            <person name="Henrissat B."/>
            <person name="Morin E."/>
            <person name="Kohler A."/>
            <person name="Barry K."/>
            <person name="LaButti K."/>
            <person name="Morin E."/>
            <person name="Salamov A."/>
            <person name="Lipzen A."/>
            <person name="Mereny Z."/>
            <person name="Hegedus B."/>
            <person name="Baldrian P."/>
            <person name="Stursova M."/>
            <person name="Weitz H."/>
            <person name="Taylor A."/>
            <person name="Grigoriev I.V."/>
            <person name="Nagy L.G."/>
            <person name="Martin F."/>
            <person name="Kauserud H."/>
        </authorList>
    </citation>
    <scope>NUCLEOTIDE SEQUENCE</scope>
    <source>
        <strain evidence="4">CBHHK188m</strain>
    </source>
</reference>
<feature type="compositionally biased region" description="Pro residues" evidence="2">
    <location>
        <begin position="39"/>
        <end position="49"/>
    </location>
</feature>
<accession>A0AAD7KFE6</accession>
<comment type="function">
    <text evidence="1">Involved in inositol deacylation of GPI-anchored proteins which plays important roles in the quality control and ER-associated degradation of GPI-anchored proteins.</text>
</comment>
<dbReference type="Gene3D" id="3.40.50.1820">
    <property type="entry name" value="alpha/beta hydrolase"/>
    <property type="match status" value="1"/>
</dbReference>
<dbReference type="EMBL" id="JARJLG010000002">
    <property type="protein sequence ID" value="KAJ7783581.1"/>
    <property type="molecule type" value="Genomic_DNA"/>
</dbReference>
<keyword evidence="1" id="KW-0472">Membrane</keyword>
<dbReference type="Proteomes" id="UP001215280">
    <property type="component" value="Unassembled WGS sequence"/>
</dbReference>